<dbReference type="RefSeq" id="WP_254102222.1">
    <property type="nucleotide sequence ID" value="NZ_JANATA010000027.1"/>
</dbReference>
<evidence type="ECO:0000256" key="1">
    <source>
        <dbReference type="SAM" id="SignalP"/>
    </source>
</evidence>
<keyword evidence="3" id="KW-1185">Reference proteome</keyword>
<accession>A0AA41X523</accession>
<feature type="signal peptide" evidence="1">
    <location>
        <begin position="1"/>
        <end position="20"/>
    </location>
</feature>
<dbReference type="Proteomes" id="UP001165413">
    <property type="component" value="Unassembled WGS sequence"/>
</dbReference>
<dbReference type="EMBL" id="JANATA010000027">
    <property type="protein sequence ID" value="MCP3429636.1"/>
    <property type="molecule type" value="Genomic_DNA"/>
</dbReference>
<evidence type="ECO:0000313" key="3">
    <source>
        <dbReference type="Proteomes" id="UP001165413"/>
    </source>
</evidence>
<dbReference type="Pfam" id="PF04392">
    <property type="entry name" value="ABC_sub_bind"/>
    <property type="match status" value="1"/>
</dbReference>
<dbReference type="AlphaFoldDB" id="A0AA41X523"/>
<dbReference type="Gene3D" id="3.40.50.2300">
    <property type="match status" value="2"/>
</dbReference>
<protein>
    <recommendedName>
        <fullName evidence="4">ABC transport system substrate-binding protein</fullName>
    </recommendedName>
</protein>
<evidence type="ECO:0008006" key="4">
    <source>
        <dbReference type="Google" id="ProtNLM"/>
    </source>
</evidence>
<dbReference type="InterPro" id="IPR007487">
    <property type="entry name" value="ABC_transpt-TYRBP-like"/>
</dbReference>
<keyword evidence="1" id="KW-0732">Signal</keyword>
<comment type="caution">
    <text evidence="2">The sequence shown here is derived from an EMBL/GenBank/DDBJ whole genome shotgun (WGS) entry which is preliminary data.</text>
</comment>
<organism evidence="2 3">
    <name type="scientific">Opacimonas viscosa</name>
    <dbReference type="NCBI Taxonomy" id="2961944"/>
    <lineage>
        <taxon>Bacteria</taxon>
        <taxon>Pseudomonadati</taxon>
        <taxon>Pseudomonadota</taxon>
        <taxon>Gammaproteobacteria</taxon>
        <taxon>Alteromonadales</taxon>
        <taxon>Alteromonadaceae</taxon>
        <taxon>Opacimonas</taxon>
    </lineage>
</organism>
<reference evidence="2" key="1">
    <citation type="submission" date="2022-07" db="EMBL/GenBank/DDBJ databases">
        <title>Characterization of the Novel Bacterium Alteromonas immobilis LMIT006 and Alteromonas gregis LMIT007.</title>
        <authorList>
            <person name="Lin X."/>
        </authorList>
    </citation>
    <scope>NUCLEOTIDE SEQUENCE</scope>
    <source>
        <strain evidence="2">LMIT007</strain>
    </source>
</reference>
<name>A0AA41X523_9ALTE</name>
<dbReference type="PANTHER" id="PTHR35271:SF1">
    <property type="entry name" value="ABC TRANSPORTER, SUBSTRATE-BINDING LIPOPROTEIN"/>
    <property type="match status" value="1"/>
</dbReference>
<proteinExistence type="predicted"/>
<dbReference type="PANTHER" id="PTHR35271">
    <property type="entry name" value="ABC TRANSPORTER, SUBSTRATE-BINDING LIPOPROTEIN-RELATED"/>
    <property type="match status" value="1"/>
</dbReference>
<evidence type="ECO:0000313" key="2">
    <source>
        <dbReference type="EMBL" id="MCP3429636.1"/>
    </source>
</evidence>
<sequence>MRLIFGIFIWICFSLPLAHASPPNAVRAELTSPALFQTKQILILNTMNLALLNDAIKFYQQQLQIMLPEQTLSFTVIQADANPELGAKRLANALATHEYDLIVSVATLATKVLLNQADQLSVPMQFMVVADPVSTGIIDKLGQTSTNNITGTSHVIAADTKLQLMQQILSANPRADKYRIGLVYSDYPSTLSSAQYLLEQDENYPAFSFVPVKFNFDTSANNSIENRQRFLTALAQCKDKIDGYWIPPGPAAHDVNLFPLVQRELNLPQLFSEDLRMIKRGALFGVLSDSQIIANTAAIESKQILSGRPANTLPIDRSGAFVIGVNTTTALAHDLVLPSAILTLANQHVYTKNEVNP</sequence>
<feature type="chain" id="PRO_5041460480" description="ABC transport system substrate-binding protein" evidence="1">
    <location>
        <begin position="21"/>
        <end position="357"/>
    </location>
</feature>
<gene>
    <name evidence="2" type="ORF">NLF92_11845</name>
</gene>